<dbReference type="InParanoid" id="F4RFD8"/>
<evidence type="ECO:0000313" key="2">
    <source>
        <dbReference type="Proteomes" id="UP000001072"/>
    </source>
</evidence>
<accession>F4RFD8</accession>
<dbReference type="GeneID" id="18933446"/>
<dbReference type="EMBL" id="GL883099">
    <property type="protein sequence ID" value="EGG08952.1"/>
    <property type="molecule type" value="Genomic_DNA"/>
</dbReference>
<reference evidence="2" key="1">
    <citation type="journal article" date="2011" name="Proc. Natl. Acad. Sci. U.S.A.">
        <title>Obligate biotrophy features unraveled by the genomic analysis of rust fungi.</title>
        <authorList>
            <person name="Duplessis S."/>
            <person name="Cuomo C.A."/>
            <person name="Lin Y.-C."/>
            <person name="Aerts A."/>
            <person name="Tisserant E."/>
            <person name="Veneault-Fourrey C."/>
            <person name="Joly D.L."/>
            <person name="Hacquard S."/>
            <person name="Amselem J."/>
            <person name="Cantarel B.L."/>
            <person name="Chiu R."/>
            <person name="Coutinho P.M."/>
            <person name="Feau N."/>
            <person name="Field M."/>
            <person name="Frey P."/>
            <person name="Gelhaye E."/>
            <person name="Goldberg J."/>
            <person name="Grabherr M.G."/>
            <person name="Kodira C.D."/>
            <person name="Kohler A."/>
            <person name="Kuees U."/>
            <person name="Lindquist E.A."/>
            <person name="Lucas S.M."/>
            <person name="Mago R."/>
            <person name="Mauceli E."/>
            <person name="Morin E."/>
            <person name="Murat C."/>
            <person name="Pangilinan J.L."/>
            <person name="Park R."/>
            <person name="Pearson M."/>
            <person name="Quesneville H."/>
            <person name="Rouhier N."/>
            <person name="Sakthikumar S."/>
            <person name="Salamov A.A."/>
            <person name="Schmutz J."/>
            <person name="Selles B."/>
            <person name="Shapiro H."/>
            <person name="Tanguay P."/>
            <person name="Tuskan G.A."/>
            <person name="Henrissat B."/>
            <person name="Van de Peer Y."/>
            <person name="Rouze P."/>
            <person name="Ellis J.G."/>
            <person name="Dodds P.N."/>
            <person name="Schein J.E."/>
            <person name="Zhong S."/>
            <person name="Hamelin R.C."/>
            <person name="Grigoriev I.V."/>
            <person name="Szabo L.J."/>
            <person name="Martin F."/>
        </authorList>
    </citation>
    <scope>NUCLEOTIDE SEQUENCE [LARGE SCALE GENOMIC DNA]</scope>
    <source>
        <strain evidence="2">98AG31 / pathotype 3-4-7</strain>
    </source>
</reference>
<gene>
    <name evidence="1" type="ORF">MELLADRAFT_84337</name>
</gene>
<name>F4RFD8_MELLP</name>
<dbReference type="HOGENOM" id="CLU_2923120_0_0_1"/>
<evidence type="ECO:0000313" key="1">
    <source>
        <dbReference type="EMBL" id="EGG08952.1"/>
    </source>
</evidence>
<keyword evidence="2" id="KW-1185">Reference proteome</keyword>
<dbReference type="RefSeq" id="XP_007407926.1">
    <property type="nucleotide sequence ID" value="XM_007407864.1"/>
</dbReference>
<organism evidence="2">
    <name type="scientific">Melampsora larici-populina (strain 98AG31 / pathotype 3-4-7)</name>
    <name type="common">Poplar leaf rust fungus</name>
    <dbReference type="NCBI Taxonomy" id="747676"/>
    <lineage>
        <taxon>Eukaryota</taxon>
        <taxon>Fungi</taxon>
        <taxon>Dikarya</taxon>
        <taxon>Basidiomycota</taxon>
        <taxon>Pucciniomycotina</taxon>
        <taxon>Pucciniomycetes</taxon>
        <taxon>Pucciniales</taxon>
        <taxon>Melampsoraceae</taxon>
        <taxon>Melampsora</taxon>
    </lineage>
</organism>
<dbReference type="VEuPathDB" id="FungiDB:MELLADRAFT_84337"/>
<sequence>MLRWCNTAVQDWNKFPNLTRPGLDLDQEAGLAKLDVNHTKCNYDSKEGERVLLTAGSYPED</sequence>
<dbReference type="AlphaFoldDB" id="F4RFD8"/>
<proteinExistence type="predicted"/>
<dbReference type="Proteomes" id="UP000001072">
    <property type="component" value="Unassembled WGS sequence"/>
</dbReference>
<protein>
    <submittedName>
        <fullName evidence="1">Uncharacterized protein</fullName>
    </submittedName>
</protein>
<dbReference type="KEGG" id="mlr:MELLADRAFT_84337"/>